<name>A0A8I6R983_CIMLE</name>
<reference evidence="2" key="1">
    <citation type="submission" date="2022-01" db="UniProtKB">
        <authorList>
            <consortium name="EnsemblMetazoa"/>
        </authorList>
    </citation>
    <scope>IDENTIFICATION</scope>
</reference>
<dbReference type="RefSeq" id="XP_014240106.1">
    <property type="nucleotide sequence ID" value="XM_014384620.2"/>
</dbReference>
<feature type="compositionally biased region" description="Basic and acidic residues" evidence="1">
    <location>
        <begin position="108"/>
        <end position="127"/>
    </location>
</feature>
<evidence type="ECO:0000313" key="3">
    <source>
        <dbReference type="Proteomes" id="UP000494040"/>
    </source>
</evidence>
<dbReference type="OrthoDB" id="10659678at2759"/>
<dbReference type="Proteomes" id="UP000494040">
    <property type="component" value="Unassembled WGS sequence"/>
</dbReference>
<feature type="region of interest" description="Disordered" evidence="1">
    <location>
        <begin position="1"/>
        <end position="21"/>
    </location>
</feature>
<feature type="compositionally biased region" description="Basic residues" evidence="1">
    <location>
        <begin position="10"/>
        <end position="21"/>
    </location>
</feature>
<evidence type="ECO:0000256" key="1">
    <source>
        <dbReference type="SAM" id="MobiDB-lite"/>
    </source>
</evidence>
<dbReference type="AlphaFoldDB" id="A0A8I6R983"/>
<dbReference type="EnsemblMetazoa" id="XM_014384620.2">
    <property type="protein sequence ID" value="XP_014240106.1"/>
    <property type="gene ID" value="LOC106661318"/>
</dbReference>
<organism evidence="2 3">
    <name type="scientific">Cimex lectularius</name>
    <name type="common">Bed bug</name>
    <name type="synonym">Acanthia lectularia</name>
    <dbReference type="NCBI Taxonomy" id="79782"/>
    <lineage>
        <taxon>Eukaryota</taxon>
        <taxon>Metazoa</taxon>
        <taxon>Ecdysozoa</taxon>
        <taxon>Arthropoda</taxon>
        <taxon>Hexapoda</taxon>
        <taxon>Insecta</taxon>
        <taxon>Pterygota</taxon>
        <taxon>Neoptera</taxon>
        <taxon>Paraneoptera</taxon>
        <taxon>Hemiptera</taxon>
        <taxon>Heteroptera</taxon>
        <taxon>Panheteroptera</taxon>
        <taxon>Cimicomorpha</taxon>
        <taxon>Cimicidae</taxon>
        <taxon>Cimex</taxon>
    </lineage>
</organism>
<dbReference type="RefSeq" id="XP_024085133.1">
    <property type="nucleotide sequence ID" value="XM_024229365.1"/>
</dbReference>
<evidence type="ECO:0000313" key="2">
    <source>
        <dbReference type="EnsemblMetazoa" id="XP_014240105.1"/>
    </source>
</evidence>
<feature type="region of interest" description="Disordered" evidence="1">
    <location>
        <begin position="97"/>
        <end position="127"/>
    </location>
</feature>
<dbReference type="EnsemblMetazoa" id="XM_014384619.2">
    <property type="protein sequence ID" value="XP_014240105.1"/>
    <property type="gene ID" value="LOC106661318"/>
</dbReference>
<accession>A0A8I6R983</accession>
<protein>
    <submittedName>
        <fullName evidence="2">Uncharacterized protein</fullName>
    </submittedName>
</protein>
<dbReference type="GeneID" id="106661318"/>
<dbReference type="RefSeq" id="XP_014240104.1">
    <property type="nucleotide sequence ID" value="XM_014384618.2"/>
</dbReference>
<keyword evidence="3" id="KW-1185">Reference proteome</keyword>
<proteinExistence type="predicted"/>
<dbReference type="RefSeq" id="XP_014240105.1">
    <property type="nucleotide sequence ID" value="XM_014384619.2"/>
</dbReference>
<sequence>MFFPSEQKKEKKKSKSKRKQIKLPTLSVNRGIFENVLLGKTCHRETYSPLQKARMNEDIFALAQNRPNQEDFSLMNINIAGENTALKDTELIDQKKENSLPPCTSEQNSHKNDGLNAEREKSESDRREMPLLNYVCHNDTRATKKTVQEDKEPYCHVGRSDKQLEFFSNKKSFDVLNFDFLAKNSSSGSDDSDSHLFFRKKVNHDIFLPEKYTLNNKVGKFQINYNQTNRYTSENILQHSYTPNKKFKFFNPHTFPDKKRKKSYRLSPHTY</sequence>
<dbReference type="EnsemblMetazoa" id="XM_024229365.1">
    <property type="protein sequence ID" value="XP_024085133.1"/>
    <property type="gene ID" value="LOC106661318"/>
</dbReference>
<dbReference type="KEGG" id="clec:106661318"/>
<dbReference type="EnsemblMetazoa" id="XM_014384618.2">
    <property type="protein sequence ID" value="XP_014240104.1"/>
    <property type="gene ID" value="LOC106661318"/>
</dbReference>